<dbReference type="EMBL" id="KL142373">
    <property type="protein sequence ID" value="KDR79269.1"/>
    <property type="molecule type" value="Genomic_DNA"/>
</dbReference>
<reference evidence="3" key="1">
    <citation type="journal article" date="2014" name="Proc. Natl. Acad. Sci. U.S.A.">
        <title>Extensive sampling of basidiomycete genomes demonstrates inadequacy of the white-rot/brown-rot paradigm for wood decay fungi.</title>
        <authorList>
            <person name="Riley R."/>
            <person name="Salamov A.A."/>
            <person name="Brown D.W."/>
            <person name="Nagy L.G."/>
            <person name="Floudas D."/>
            <person name="Held B.W."/>
            <person name="Levasseur A."/>
            <person name="Lombard V."/>
            <person name="Morin E."/>
            <person name="Otillar R."/>
            <person name="Lindquist E.A."/>
            <person name="Sun H."/>
            <person name="LaButti K.M."/>
            <person name="Schmutz J."/>
            <person name="Jabbour D."/>
            <person name="Luo H."/>
            <person name="Baker S.E."/>
            <person name="Pisabarro A.G."/>
            <person name="Walton J.D."/>
            <person name="Blanchette R.A."/>
            <person name="Henrissat B."/>
            <person name="Martin F."/>
            <person name="Cullen D."/>
            <person name="Hibbett D.S."/>
            <person name="Grigoriev I.V."/>
        </authorList>
    </citation>
    <scope>NUCLEOTIDE SEQUENCE [LARGE SCALE GENOMIC DNA]</scope>
    <source>
        <strain evidence="3">CBS 339.88</strain>
    </source>
</reference>
<feature type="region of interest" description="Disordered" evidence="1">
    <location>
        <begin position="1"/>
        <end position="170"/>
    </location>
</feature>
<accession>A0A067TH73</accession>
<evidence type="ECO:0000313" key="2">
    <source>
        <dbReference type="EMBL" id="KDR79269.1"/>
    </source>
</evidence>
<feature type="compositionally biased region" description="Polar residues" evidence="1">
    <location>
        <begin position="158"/>
        <end position="167"/>
    </location>
</feature>
<sequence length="249" mass="27680">MGPRPVQPPSMVYSPEHPQPSHLSPRPSPSRSSMAIQSMVGPPKRPQPPYTAARLRSGYSPRTTSGMEYPADPRQPNLSTRQRPRRLTGTPSMDHFPNSPQPSHHVAETRRRNNSVAVSPNSPNFLHRGPHPYLPASRPRRSSPSVAISAPKFDSPLNHGTSLSASTMPPPSYNLIPTHLRSINSPPRFNYQPTSRLLTVNSPNHQYNIGEHNFMRAHTQPHVTGENGRPKDDLDFSGLNFGVRNYLNP</sequence>
<feature type="compositionally biased region" description="Low complexity" evidence="1">
    <location>
        <begin position="142"/>
        <end position="151"/>
    </location>
</feature>
<feature type="compositionally biased region" description="Low complexity" evidence="1">
    <location>
        <begin position="20"/>
        <end position="33"/>
    </location>
</feature>
<protein>
    <submittedName>
        <fullName evidence="2">Uncharacterized protein</fullName>
    </submittedName>
</protein>
<keyword evidence="3" id="KW-1185">Reference proteome</keyword>
<proteinExistence type="predicted"/>
<evidence type="ECO:0000313" key="3">
    <source>
        <dbReference type="Proteomes" id="UP000027222"/>
    </source>
</evidence>
<organism evidence="2 3">
    <name type="scientific">Galerina marginata (strain CBS 339.88)</name>
    <dbReference type="NCBI Taxonomy" id="685588"/>
    <lineage>
        <taxon>Eukaryota</taxon>
        <taxon>Fungi</taxon>
        <taxon>Dikarya</taxon>
        <taxon>Basidiomycota</taxon>
        <taxon>Agaricomycotina</taxon>
        <taxon>Agaricomycetes</taxon>
        <taxon>Agaricomycetidae</taxon>
        <taxon>Agaricales</taxon>
        <taxon>Agaricineae</taxon>
        <taxon>Strophariaceae</taxon>
        <taxon>Galerina</taxon>
    </lineage>
</organism>
<gene>
    <name evidence="2" type="ORF">GALMADRAFT_1230796</name>
</gene>
<feature type="compositionally biased region" description="Low complexity" evidence="1">
    <location>
        <begin position="114"/>
        <end position="124"/>
    </location>
</feature>
<dbReference type="AlphaFoldDB" id="A0A067TH73"/>
<dbReference type="Proteomes" id="UP000027222">
    <property type="component" value="Unassembled WGS sequence"/>
</dbReference>
<evidence type="ECO:0000256" key="1">
    <source>
        <dbReference type="SAM" id="MobiDB-lite"/>
    </source>
</evidence>
<dbReference type="HOGENOM" id="CLU_1115819_0_0_1"/>
<name>A0A067TH73_GALM3</name>